<dbReference type="Pfam" id="PF01522">
    <property type="entry name" value="Polysacc_deac_1"/>
    <property type="match status" value="1"/>
</dbReference>
<dbReference type="AlphaFoldDB" id="A0A1W0B7C2"/>
<reference evidence="2 3" key="1">
    <citation type="journal article" date="2016" name="Antonie Van Leeuwenhoek">
        <title>Nocardia donostiensis sp. nov., isolated from human respiratory specimens.</title>
        <authorList>
            <person name="Ercibengoa M."/>
            <person name="Bell M."/>
            <person name="Marimon J.M."/>
            <person name="Humrighouse B."/>
            <person name="Klenk H.P."/>
            <person name="Potter G."/>
            <person name="Perez-Trallero E."/>
        </authorList>
    </citation>
    <scope>NUCLEOTIDE SEQUENCE [LARGE SCALE GENOMIC DNA]</scope>
    <source>
        <strain evidence="2 3">X1655</strain>
    </source>
</reference>
<proteinExistence type="predicted"/>
<evidence type="ECO:0000259" key="1">
    <source>
        <dbReference type="Pfam" id="PF01522"/>
    </source>
</evidence>
<protein>
    <recommendedName>
        <fullName evidence="1">NodB homology domain-containing protein</fullName>
    </recommendedName>
</protein>
<dbReference type="InterPro" id="IPR002509">
    <property type="entry name" value="NODB_dom"/>
</dbReference>
<name>A0A1W0B7C2_9NOCA</name>
<evidence type="ECO:0000313" key="3">
    <source>
        <dbReference type="Proteomes" id="UP000188836"/>
    </source>
</evidence>
<organism evidence="2 3">
    <name type="scientific">Nocardia donostiensis</name>
    <dbReference type="NCBI Taxonomy" id="1538463"/>
    <lineage>
        <taxon>Bacteria</taxon>
        <taxon>Bacillati</taxon>
        <taxon>Actinomycetota</taxon>
        <taxon>Actinomycetes</taxon>
        <taxon>Mycobacteriales</taxon>
        <taxon>Nocardiaceae</taxon>
        <taxon>Nocardia</taxon>
    </lineage>
</organism>
<dbReference type="Proteomes" id="UP000188836">
    <property type="component" value="Unassembled WGS sequence"/>
</dbReference>
<dbReference type="GO" id="GO:0016810">
    <property type="term" value="F:hydrolase activity, acting on carbon-nitrogen (but not peptide) bonds"/>
    <property type="evidence" value="ECO:0007669"/>
    <property type="project" value="InterPro"/>
</dbReference>
<sequence length="317" mass="35701">MKGLKLAVTVDDQFQWTGIPFPPGYGPQRIAKAMIDAFAEHEVPGVYSFSSTAPTDENPEYLDVLDDWMAAGHYVGNHTHQHISLNWLDVDTYIRDVEASEKILNRWIEASPTRYFRYSFGMEGDQFDKTLSVQTHLTKTGFLSNPVTLWFYDAQFMAAHHRALANGDREAQDTVESLLVDTALDQIRRQVRAIREAIGRVPPQIMLIHGTAVAGATIGRICAALRRQGVEFITSEEAMADPANVIGAPYTTRQFRNMTQKWAEYAGRPVEDMPPKVLEDVEQIAVTEGQSFDELLGRAMVEWARRLPFTPVASDFH</sequence>
<dbReference type="GO" id="GO:0005975">
    <property type="term" value="P:carbohydrate metabolic process"/>
    <property type="evidence" value="ECO:0007669"/>
    <property type="project" value="InterPro"/>
</dbReference>
<dbReference type="EMBL" id="MUMY01000028">
    <property type="protein sequence ID" value="ONM46250.1"/>
    <property type="molecule type" value="Genomic_DNA"/>
</dbReference>
<dbReference type="SUPFAM" id="SSF88713">
    <property type="entry name" value="Glycoside hydrolase/deacetylase"/>
    <property type="match status" value="1"/>
</dbReference>
<comment type="caution">
    <text evidence="2">The sequence shown here is derived from an EMBL/GenBank/DDBJ whole genome shotgun (WGS) entry which is preliminary data.</text>
</comment>
<dbReference type="STRING" id="1538463.B0T36_19590"/>
<accession>A0A1W0B7C2</accession>
<dbReference type="InterPro" id="IPR011330">
    <property type="entry name" value="Glyco_hydro/deAcase_b/a-brl"/>
</dbReference>
<dbReference type="Gene3D" id="3.20.20.370">
    <property type="entry name" value="Glycoside hydrolase/deacetylase"/>
    <property type="match status" value="1"/>
</dbReference>
<feature type="domain" description="NodB homology" evidence="1">
    <location>
        <begin position="26"/>
        <end position="127"/>
    </location>
</feature>
<keyword evidence="3" id="KW-1185">Reference proteome</keyword>
<evidence type="ECO:0000313" key="2">
    <source>
        <dbReference type="EMBL" id="ONM46250.1"/>
    </source>
</evidence>
<gene>
    <name evidence="2" type="ORF">B0T46_24005</name>
</gene>